<dbReference type="AlphaFoldDB" id="W1PLB5"/>
<gene>
    <name evidence="1" type="ORF">AMTR_s00027p00224960</name>
</gene>
<dbReference type="HOGENOM" id="CLU_2267376_0_0_1"/>
<sequence>METRLAHQKVISGPSSYARDFMGTPEQQYESQRQATIAELVRWGSSDNAMTSPTTPIVLSPFDEIAPSIPQMRLPLLYCLHQMRLSLPNCQMELPLVHMRGNF</sequence>
<proteinExistence type="predicted"/>
<organism evidence="1 2">
    <name type="scientific">Amborella trichopoda</name>
    <dbReference type="NCBI Taxonomy" id="13333"/>
    <lineage>
        <taxon>Eukaryota</taxon>
        <taxon>Viridiplantae</taxon>
        <taxon>Streptophyta</taxon>
        <taxon>Embryophyta</taxon>
        <taxon>Tracheophyta</taxon>
        <taxon>Spermatophyta</taxon>
        <taxon>Magnoliopsida</taxon>
        <taxon>Amborellales</taxon>
        <taxon>Amborellaceae</taxon>
        <taxon>Amborella</taxon>
    </lineage>
</organism>
<dbReference type="Gramene" id="ERN10792">
    <property type="protein sequence ID" value="ERN10792"/>
    <property type="gene ID" value="AMTR_s00027p00224960"/>
</dbReference>
<evidence type="ECO:0000313" key="1">
    <source>
        <dbReference type="EMBL" id="ERN10792.1"/>
    </source>
</evidence>
<dbReference type="Proteomes" id="UP000017836">
    <property type="component" value="Unassembled WGS sequence"/>
</dbReference>
<accession>W1PLB5</accession>
<keyword evidence="2" id="KW-1185">Reference proteome</keyword>
<dbReference type="EMBL" id="KI392798">
    <property type="protein sequence ID" value="ERN10792.1"/>
    <property type="molecule type" value="Genomic_DNA"/>
</dbReference>
<name>W1PLB5_AMBTC</name>
<protein>
    <submittedName>
        <fullName evidence="1">Uncharacterized protein</fullName>
    </submittedName>
</protein>
<reference evidence="2" key="1">
    <citation type="journal article" date="2013" name="Science">
        <title>The Amborella genome and the evolution of flowering plants.</title>
        <authorList>
            <consortium name="Amborella Genome Project"/>
        </authorList>
    </citation>
    <scope>NUCLEOTIDE SEQUENCE [LARGE SCALE GENOMIC DNA]</scope>
</reference>
<evidence type="ECO:0000313" key="2">
    <source>
        <dbReference type="Proteomes" id="UP000017836"/>
    </source>
</evidence>